<accession>A0ABU4FIJ6</accession>
<protein>
    <submittedName>
        <fullName evidence="1">Uncharacterized protein</fullName>
    </submittedName>
</protein>
<reference evidence="1 2" key="1">
    <citation type="submission" date="2023-10" db="EMBL/GenBank/DDBJ databases">
        <title>Characterization of rhizosphere-enriched actinobacteria from wheat plants lab-grown on chernevaya soil.</title>
        <authorList>
            <person name="Tikhonova E.N."/>
            <person name="Konopkin A."/>
            <person name="Kravchenko I.K."/>
        </authorList>
    </citation>
    <scope>NUCLEOTIDE SEQUENCE [LARGE SCALE GENOMIC DNA]</scope>
    <source>
        <strain evidence="1 2">RR29</strain>
    </source>
</reference>
<dbReference type="EMBL" id="JAWMAJ010000129">
    <property type="protein sequence ID" value="MDV7220428.1"/>
    <property type="molecule type" value="Genomic_DNA"/>
</dbReference>
<gene>
    <name evidence="1" type="ORF">R5A26_31240</name>
</gene>
<name>A0ABU4FIJ6_9ACTN</name>
<proteinExistence type="predicted"/>
<evidence type="ECO:0000313" key="1">
    <source>
        <dbReference type="EMBL" id="MDV7220428.1"/>
    </source>
</evidence>
<dbReference type="Proteomes" id="UP001187346">
    <property type="component" value="Unassembled WGS sequence"/>
</dbReference>
<organism evidence="1 2">
    <name type="scientific">Streptomyces prunicolor</name>
    <dbReference type="NCBI Taxonomy" id="67348"/>
    <lineage>
        <taxon>Bacteria</taxon>
        <taxon>Bacillati</taxon>
        <taxon>Actinomycetota</taxon>
        <taxon>Actinomycetes</taxon>
        <taxon>Kitasatosporales</taxon>
        <taxon>Streptomycetaceae</taxon>
        <taxon>Streptomyces</taxon>
    </lineage>
</organism>
<comment type="caution">
    <text evidence="1">The sequence shown here is derived from an EMBL/GenBank/DDBJ whole genome shotgun (WGS) entry which is preliminary data.</text>
</comment>
<sequence>MTITMTTFGLTWTDPDGTHRSSAVAYDKPSADNLKKELEAAGATNVLIIETKPGQLPEPAA</sequence>
<keyword evidence="2" id="KW-1185">Reference proteome</keyword>
<evidence type="ECO:0000313" key="2">
    <source>
        <dbReference type="Proteomes" id="UP001187346"/>
    </source>
</evidence>
<dbReference type="RefSeq" id="WP_317774023.1">
    <property type="nucleotide sequence ID" value="NZ_JAWMAJ010000129.1"/>
</dbReference>